<dbReference type="AlphaFoldDB" id="A0A917M9S1"/>
<dbReference type="EMBL" id="BMER01000001">
    <property type="protein sequence ID" value="GGG88229.1"/>
    <property type="molecule type" value="Genomic_DNA"/>
</dbReference>
<sequence length="96" mass="11612">MSLEIHYTPKAKKSLQFLHAFITEKFGKRPADKFIREAEKTILLLKEQPYLFKKSELGEHIRLGLISRYTSFLYEVTNTRIILHFFWDNRQEPFYD</sequence>
<evidence type="ECO:0000313" key="2">
    <source>
        <dbReference type="EMBL" id="GGG88229.1"/>
    </source>
</evidence>
<keyword evidence="1" id="KW-1277">Toxin-antitoxin system</keyword>
<evidence type="ECO:0000256" key="1">
    <source>
        <dbReference type="ARBA" id="ARBA00022649"/>
    </source>
</evidence>
<dbReference type="InterPro" id="IPR007712">
    <property type="entry name" value="RelE/ParE_toxin"/>
</dbReference>
<reference evidence="2" key="2">
    <citation type="submission" date="2020-09" db="EMBL/GenBank/DDBJ databases">
        <authorList>
            <person name="Sun Q."/>
            <person name="Zhou Y."/>
        </authorList>
    </citation>
    <scope>NUCLEOTIDE SEQUENCE</scope>
    <source>
        <strain evidence="2">CGMCC 1.12195</strain>
    </source>
</reference>
<evidence type="ECO:0008006" key="4">
    <source>
        <dbReference type="Google" id="ProtNLM"/>
    </source>
</evidence>
<reference evidence="2" key="1">
    <citation type="journal article" date="2014" name="Int. J. Syst. Evol. Microbiol.">
        <title>Complete genome sequence of Corynebacterium casei LMG S-19264T (=DSM 44701T), isolated from a smear-ripened cheese.</title>
        <authorList>
            <consortium name="US DOE Joint Genome Institute (JGI-PGF)"/>
            <person name="Walter F."/>
            <person name="Albersmeier A."/>
            <person name="Kalinowski J."/>
            <person name="Ruckert C."/>
        </authorList>
    </citation>
    <scope>NUCLEOTIDE SEQUENCE</scope>
    <source>
        <strain evidence="2">CGMCC 1.12195</strain>
    </source>
</reference>
<protein>
    <recommendedName>
        <fullName evidence="4">Plasmid stabilization system protein ParE</fullName>
    </recommendedName>
</protein>
<keyword evidence="3" id="KW-1185">Reference proteome</keyword>
<dbReference type="InterPro" id="IPR035093">
    <property type="entry name" value="RelE/ParE_toxin_dom_sf"/>
</dbReference>
<organism evidence="2 3">
    <name type="scientific">Parapedobacter pyrenivorans</name>
    <dbReference type="NCBI Taxonomy" id="1305674"/>
    <lineage>
        <taxon>Bacteria</taxon>
        <taxon>Pseudomonadati</taxon>
        <taxon>Bacteroidota</taxon>
        <taxon>Sphingobacteriia</taxon>
        <taxon>Sphingobacteriales</taxon>
        <taxon>Sphingobacteriaceae</taxon>
        <taxon>Parapedobacter</taxon>
    </lineage>
</organism>
<name>A0A917M9S1_9SPHI</name>
<evidence type="ECO:0000313" key="3">
    <source>
        <dbReference type="Proteomes" id="UP000660862"/>
    </source>
</evidence>
<dbReference type="Proteomes" id="UP000660862">
    <property type="component" value="Unassembled WGS sequence"/>
</dbReference>
<accession>A0A917M9S1</accession>
<dbReference type="RefSeq" id="WP_188505984.1">
    <property type="nucleotide sequence ID" value="NZ_BMER01000001.1"/>
</dbReference>
<dbReference type="Pfam" id="PF05016">
    <property type="entry name" value="ParE_toxin"/>
    <property type="match status" value="1"/>
</dbReference>
<comment type="caution">
    <text evidence="2">The sequence shown here is derived from an EMBL/GenBank/DDBJ whole genome shotgun (WGS) entry which is preliminary data.</text>
</comment>
<dbReference type="Gene3D" id="3.30.2310.20">
    <property type="entry name" value="RelE-like"/>
    <property type="match status" value="1"/>
</dbReference>
<proteinExistence type="predicted"/>
<gene>
    <name evidence="2" type="ORF">GCM10007415_22790</name>
</gene>